<proteinExistence type="predicted"/>
<dbReference type="Proteomes" id="UP001056201">
    <property type="component" value="Chromosome 2"/>
</dbReference>
<dbReference type="InterPro" id="IPR009279">
    <property type="entry name" value="Portal_Mu"/>
</dbReference>
<keyword evidence="2" id="KW-1185">Reference proteome</keyword>
<reference evidence="1" key="1">
    <citation type="submission" date="2022-05" db="EMBL/GenBank/DDBJ databases">
        <title>An RpoN-dependent PEP-CTERM gene is involved in floc formation of an Aquincola tertiaricarbonis strain.</title>
        <authorList>
            <person name="Qiu D."/>
            <person name="Xia M."/>
        </authorList>
    </citation>
    <scope>NUCLEOTIDE SEQUENCE</scope>
    <source>
        <strain evidence="1">RN12</strain>
    </source>
</reference>
<dbReference type="RefSeq" id="WP_250199252.1">
    <property type="nucleotide sequence ID" value="NZ_CP097636.1"/>
</dbReference>
<dbReference type="Pfam" id="PF06074">
    <property type="entry name" value="Portal_Mu"/>
    <property type="match status" value="1"/>
</dbReference>
<sequence>MIATRGLINTVKGWLSRPIATPETDPRNWLSSMLALPNPDPILRRMGDAERVYLSIMADAHVLGDIRSVRGNFRAYDWRINAGNEDDPQSMQARQLCEDWMRETAPGGVNDDGLQLDWQEVMWQMTSAVLTGYHVHEVVWELVNGDVVPGQVLDRPGRRFKFDAHGRPLLISVGNMIGAPVENPSQFVISRHMPSAINPYGVAVLSSCFWPWTFKTGGWRYFVKYCERHGLPWPFATYPQGTLPEDIDKLEQAIAGMLESGYVIGPDGSALQLLTPTGGNSTSLPQADLIDLCNREMSKAVTGQAMVAELQGVGARAAGEIAAERQKSINDSDRDIAVASMNQLFKWITRYNFGDGVAPPELEFFQPLNAGKDRAETYKIAADMGAKPSRSAMLEELGIPQAETDEDALLPKVSAPATPPAPAAPPAAAPAAATAAIDFSGLAGYEFARAAGMTEAEAAQLAAEAADRAIEDNMIAPVVAMLERYETEGKTLAEFHADLQQVVGVMDDAALREVLDRALSYSILRGAATQAA</sequence>
<gene>
    <name evidence="1" type="ORF">MW290_18975</name>
</gene>
<evidence type="ECO:0000313" key="1">
    <source>
        <dbReference type="EMBL" id="URI11054.1"/>
    </source>
</evidence>
<dbReference type="EMBL" id="CP097636">
    <property type="protein sequence ID" value="URI11054.1"/>
    <property type="molecule type" value="Genomic_DNA"/>
</dbReference>
<protein>
    <submittedName>
        <fullName evidence="1">DUF935 domain-containing protein</fullName>
    </submittedName>
</protein>
<evidence type="ECO:0000313" key="2">
    <source>
        <dbReference type="Proteomes" id="UP001056201"/>
    </source>
</evidence>
<name>A0ABY4SIQ4_AQUTE</name>
<accession>A0ABY4SIQ4</accession>
<organism evidence="1 2">
    <name type="scientific">Aquincola tertiaricarbonis</name>
    <dbReference type="NCBI Taxonomy" id="391953"/>
    <lineage>
        <taxon>Bacteria</taxon>
        <taxon>Pseudomonadati</taxon>
        <taxon>Pseudomonadota</taxon>
        <taxon>Betaproteobacteria</taxon>
        <taxon>Burkholderiales</taxon>
        <taxon>Sphaerotilaceae</taxon>
        <taxon>Aquincola</taxon>
    </lineage>
</organism>